<evidence type="ECO:0000256" key="1">
    <source>
        <dbReference type="SAM" id="Phobius"/>
    </source>
</evidence>
<feature type="non-terminal residue" evidence="2">
    <location>
        <position position="1"/>
    </location>
</feature>
<organism evidence="2">
    <name type="scientific">marine metagenome</name>
    <dbReference type="NCBI Taxonomy" id="408172"/>
    <lineage>
        <taxon>unclassified sequences</taxon>
        <taxon>metagenomes</taxon>
        <taxon>ecological metagenomes</taxon>
    </lineage>
</organism>
<dbReference type="AlphaFoldDB" id="A0A382YJL2"/>
<evidence type="ECO:0008006" key="3">
    <source>
        <dbReference type="Google" id="ProtNLM"/>
    </source>
</evidence>
<gene>
    <name evidence="2" type="ORF">METZ01_LOCUS436035</name>
</gene>
<reference evidence="2" key="1">
    <citation type="submission" date="2018-05" db="EMBL/GenBank/DDBJ databases">
        <authorList>
            <person name="Lanie J.A."/>
            <person name="Ng W.-L."/>
            <person name="Kazmierczak K.M."/>
            <person name="Andrzejewski T.M."/>
            <person name="Davidsen T.M."/>
            <person name="Wayne K.J."/>
            <person name="Tettelin H."/>
            <person name="Glass J.I."/>
            <person name="Rusch D."/>
            <person name="Podicherti R."/>
            <person name="Tsui H.-C.T."/>
            <person name="Winkler M.E."/>
        </authorList>
    </citation>
    <scope>NUCLEOTIDE SEQUENCE</scope>
</reference>
<dbReference type="GO" id="GO:0005886">
    <property type="term" value="C:plasma membrane"/>
    <property type="evidence" value="ECO:0007669"/>
    <property type="project" value="TreeGrafter"/>
</dbReference>
<keyword evidence="1" id="KW-0812">Transmembrane</keyword>
<proteinExistence type="predicted"/>
<dbReference type="PANTHER" id="PTHR32309">
    <property type="entry name" value="TYROSINE-PROTEIN KINASE"/>
    <property type="match status" value="1"/>
</dbReference>
<accession>A0A382YJL2</accession>
<dbReference type="InterPro" id="IPR050445">
    <property type="entry name" value="Bact_polysacc_biosynth/exp"/>
</dbReference>
<sequence>YIEKEIQEKNIASKNTIDFINKKLTDMKDSLALIEMAIQDYKNQHEITDISIKVGSFYEKLSQLEKECTKYKLKEQYYNYLSSTIKEKQNLEKLITPSVYGIEDVTLNELASQLISFQIQKEVIKEEGQVKNPAVARFASNINQLILKIEETVRNNSAVNKSLIEDVNLRIKLIESSLNKLPKEERELLSIQRMHDISEQMYMFLLQKRAEAGITESSNVADSKVIEPAIFHHKQPLFPKKSRNYLIALLCSLLFPLILLFLV</sequence>
<name>A0A382YJL2_9ZZZZ</name>
<feature type="transmembrane region" description="Helical" evidence="1">
    <location>
        <begin position="244"/>
        <end position="262"/>
    </location>
</feature>
<dbReference type="PANTHER" id="PTHR32309:SF13">
    <property type="entry name" value="FERRIC ENTEROBACTIN TRANSPORT PROTEIN FEPE"/>
    <property type="match status" value="1"/>
</dbReference>
<feature type="non-terminal residue" evidence="2">
    <location>
        <position position="263"/>
    </location>
</feature>
<dbReference type="GO" id="GO:0004713">
    <property type="term" value="F:protein tyrosine kinase activity"/>
    <property type="evidence" value="ECO:0007669"/>
    <property type="project" value="TreeGrafter"/>
</dbReference>
<dbReference type="EMBL" id="UINC01176174">
    <property type="protein sequence ID" value="SVD83181.1"/>
    <property type="molecule type" value="Genomic_DNA"/>
</dbReference>
<keyword evidence="1" id="KW-1133">Transmembrane helix</keyword>
<protein>
    <recommendedName>
        <fullName evidence="3">Tyrosine kinase G-rich domain-containing protein</fullName>
    </recommendedName>
</protein>
<keyword evidence="1" id="KW-0472">Membrane</keyword>
<evidence type="ECO:0000313" key="2">
    <source>
        <dbReference type="EMBL" id="SVD83181.1"/>
    </source>
</evidence>